<name>A0A9J6A4R4_SOLCO</name>
<keyword evidence="4" id="KW-1185">Reference proteome</keyword>
<feature type="domain" description="DUF7746" evidence="2">
    <location>
        <begin position="126"/>
        <end position="212"/>
    </location>
</feature>
<dbReference type="AlphaFoldDB" id="A0A9J6A4R4"/>
<reference evidence="3 4" key="1">
    <citation type="submission" date="2020-09" db="EMBL/GenBank/DDBJ databases">
        <title>De no assembly of potato wild relative species, Solanum commersonii.</title>
        <authorList>
            <person name="Cho K."/>
        </authorList>
    </citation>
    <scope>NUCLEOTIDE SEQUENCE [LARGE SCALE GENOMIC DNA]</scope>
    <source>
        <strain evidence="3">LZ3.2</strain>
        <tissue evidence="3">Leaf</tissue>
    </source>
</reference>
<proteinExistence type="predicted"/>
<accession>A0A9J6A4R4</accession>
<sequence>MHVNAMIKQNNYANIYTSILGDHIVSLHDKVDKLISLLPTKAKGKEKVAHSSLQPPLEIGDFKIKDFSDLEDFSEKIFKGGGVQPINVENFSVREPSHKNEFSNEINKYQKDMLLKEHDHIITNSYNGKEIYEWNIDGYTDRKIYITVHRILMYSTICKTNKNSYKTIADMITAGFTGQLKGWWDTYLNQDQRDKILQAVKLEGEQYNQNAVYTLVLNIIEHFFGRWSDNSETIRTLLQNLRCKTLTSYRYYKYVFLCRVVELLECNSTHWKSKFIDGLSTLFAERVRKSIRGENHSINYDDYTYGKLISACVHEGLSLCNEIKLNQHITSHCLNERQQLGEFCEQFTFDIPKQKSKEKEYTPKKKKSSKKDYEKWKKKRIEKKQRRADEGK</sequence>
<evidence type="ECO:0000313" key="3">
    <source>
        <dbReference type="EMBL" id="KAG5619537.1"/>
    </source>
</evidence>
<organism evidence="3 4">
    <name type="scientific">Solanum commersonii</name>
    <name type="common">Commerson's wild potato</name>
    <name type="synonym">Commerson's nightshade</name>
    <dbReference type="NCBI Taxonomy" id="4109"/>
    <lineage>
        <taxon>Eukaryota</taxon>
        <taxon>Viridiplantae</taxon>
        <taxon>Streptophyta</taxon>
        <taxon>Embryophyta</taxon>
        <taxon>Tracheophyta</taxon>
        <taxon>Spermatophyta</taxon>
        <taxon>Magnoliopsida</taxon>
        <taxon>eudicotyledons</taxon>
        <taxon>Gunneridae</taxon>
        <taxon>Pentapetalae</taxon>
        <taxon>asterids</taxon>
        <taxon>lamiids</taxon>
        <taxon>Solanales</taxon>
        <taxon>Solanaceae</taxon>
        <taxon>Solanoideae</taxon>
        <taxon>Solaneae</taxon>
        <taxon>Solanum</taxon>
    </lineage>
</organism>
<dbReference type="InterPro" id="IPR056648">
    <property type="entry name" value="DUF7746"/>
</dbReference>
<gene>
    <name evidence="3" type="ORF">H5410_004755</name>
</gene>
<dbReference type="PANTHER" id="PTHR33054:SF13">
    <property type="entry name" value="CCHC-TYPE DOMAIN-CONTAINING PROTEIN"/>
    <property type="match status" value="1"/>
</dbReference>
<evidence type="ECO:0000259" key="2">
    <source>
        <dbReference type="Pfam" id="PF24925"/>
    </source>
</evidence>
<evidence type="ECO:0000256" key="1">
    <source>
        <dbReference type="SAM" id="MobiDB-lite"/>
    </source>
</evidence>
<dbReference type="PANTHER" id="PTHR33054">
    <property type="entry name" value="CCHC-TYPE DOMAIN-CONTAINING PROTEIN"/>
    <property type="match status" value="1"/>
</dbReference>
<dbReference type="OrthoDB" id="1735266at2759"/>
<protein>
    <recommendedName>
        <fullName evidence="2">DUF7746 domain-containing protein</fullName>
    </recommendedName>
</protein>
<dbReference type="Pfam" id="PF24925">
    <property type="entry name" value="DUF7746"/>
    <property type="match status" value="1"/>
</dbReference>
<dbReference type="Proteomes" id="UP000824120">
    <property type="component" value="Chromosome 2"/>
</dbReference>
<feature type="region of interest" description="Disordered" evidence="1">
    <location>
        <begin position="355"/>
        <end position="392"/>
    </location>
</feature>
<dbReference type="EMBL" id="JACXVP010000002">
    <property type="protein sequence ID" value="KAG5619537.1"/>
    <property type="molecule type" value="Genomic_DNA"/>
</dbReference>
<comment type="caution">
    <text evidence="3">The sequence shown here is derived from an EMBL/GenBank/DDBJ whole genome shotgun (WGS) entry which is preliminary data.</text>
</comment>
<evidence type="ECO:0000313" key="4">
    <source>
        <dbReference type="Proteomes" id="UP000824120"/>
    </source>
</evidence>
<feature type="compositionally biased region" description="Basic residues" evidence="1">
    <location>
        <begin position="376"/>
        <end position="386"/>
    </location>
</feature>